<proteinExistence type="predicted"/>
<dbReference type="EMBL" id="AAMD01000395">
    <property type="protein sequence ID" value="EAU61620.1"/>
    <property type="molecule type" value="Genomic_DNA"/>
</dbReference>
<dbReference type="Proteomes" id="UP000032702">
    <property type="component" value="Unassembled WGS sequence"/>
</dbReference>
<evidence type="ECO:0000313" key="1">
    <source>
        <dbReference type="EMBL" id="EAU61620.1"/>
    </source>
</evidence>
<organism evidence="1 2">
    <name type="scientific">Stigmatella aurantiaca (strain DW4/3-1)</name>
    <dbReference type="NCBI Taxonomy" id="378806"/>
    <lineage>
        <taxon>Bacteria</taxon>
        <taxon>Pseudomonadati</taxon>
        <taxon>Myxococcota</taxon>
        <taxon>Myxococcia</taxon>
        <taxon>Myxococcales</taxon>
        <taxon>Cystobacterineae</taxon>
        <taxon>Archangiaceae</taxon>
        <taxon>Stigmatella</taxon>
    </lineage>
</organism>
<feature type="non-terminal residue" evidence="1">
    <location>
        <position position="55"/>
    </location>
</feature>
<accession>Q08MB1</accession>
<name>Q08MB1_STIAD</name>
<dbReference type="AlphaFoldDB" id="Q08MB1"/>
<reference evidence="1 2" key="1">
    <citation type="submission" date="2006-04" db="EMBL/GenBank/DDBJ databases">
        <authorList>
            <person name="Nierman W.C."/>
        </authorList>
    </citation>
    <scope>NUCLEOTIDE SEQUENCE [LARGE SCALE GENOMIC DNA]</scope>
    <source>
        <strain evidence="1 2">DW4/3-1</strain>
    </source>
</reference>
<gene>
    <name evidence="1" type="ORF">STIAU_1911</name>
</gene>
<protein>
    <submittedName>
        <fullName evidence="1">Uncharacterized protein</fullName>
    </submittedName>
</protein>
<evidence type="ECO:0000313" key="2">
    <source>
        <dbReference type="Proteomes" id="UP000032702"/>
    </source>
</evidence>
<sequence length="55" mass="6198">MIGLIHCHQESVQTRGQPVRSAKATPKLSFEQLVVAHDSEKAVMVMVWLWSSHRG</sequence>
<comment type="caution">
    <text evidence="1">The sequence shown here is derived from an EMBL/GenBank/DDBJ whole genome shotgun (WGS) entry which is preliminary data.</text>
</comment>